<dbReference type="InterPro" id="IPR027417">
    <property type="entry name" value="P-loop_NTPase"/>
</dbReference>
<dbReference type="PIRSF" id="PIRSF034285">
    <property type="entry name" value="UCP034285"/>
    <property type="match status" value="1"/>
</dbReference>
<dbReference type="HOGENOM" id="CLU_065750_1_0_10"/>
<evidence type="ECO:0000313" key="1">
    <source>
        <dbReference type="EMBL" id="ACU04604.1"/>
    </source>
</evidence>
<accession>C6XYX2</accession>
<keyword evidence="2" id="KW-1185">Reference proteome</keyword>
<dbReference type="EMBL" id="CP001681">
    <property type="protein sequence ID" value="ACU04604.1"/>
    <property type="molecule type" value="Genomic_DNA"/>
</dbReference>
<protein>
    <recommendedName>
        <fullName evidence="3">Error-prone repair protein ImuA</fullName>
    </recommendedName>
</protein>
<name>C6XYX2_PEDHD</name>
<dbReference type="eggNOG" id="COG4544">
    <property type="taxonomic scope" value="Bacteria"/>
</dbReference>
<dbReference type="Gene3D" id="3.40.50.300">
    <property type="entry name" value="P-loop containing nucleotide triphosphate hydrolases"/>
    <property type="match status" value="1"/>
</dbReference>
<sequence>MPESNIDIINQLRKDILQLEGFKPPTAAAVSVMGLGLLEATFPNGIFPIGVVHEFLGAETEQAAACSGFMAALLGRLMQHEGIGVWIGTSRKLFPPALKAFGIEPDRVVFVDLQRERDVLWAMEEALKCEGLAAVVGEVREISFAQSRRLQLAVESSRVTGFILRTDARKLSTTACTVRWQITSLPSEESEMPGVGFPRWNVELLKVRNGNPGSWQMEWAEGHFIQLSEPASAKEMELQTLQAG</sequence>
<reference evidence="1 2" key="1">
    <citation type="journal article" date="2009" name="Stand. Genomic Sci.">
        <title>Complete genome sequence of Pedobacter heparinus type strain (HIM 762-3).</title>
        <authorList>
            <person name="Han C."/>
            <person name="Spring S."/>
            <person name="Lapidus A."/>
            <person name="Del Rio T.G."/>
            <person name="Tice H."/>
            <person name="Copeland A."/>
            <person name="Cheng J.F."/>
            <person name="Lucas S."/>
            <person name="Chen F."/>
            <person name="Nolan M."/>
            <person name="Bruce D."/>
            <person name="Goodwin L."/>
            <person name="Pitluck S."/>
            <person name="Ivanova N."/>
            <person name="Mavromatis K."/>
            <person name="Mikhailova N."/>
            <person name="Pati A."/>
            <person name="Chen A."/>
            <person name="Palaniappan K."/>
            <person name="Land M."/>
            <person name="Hauser L."/>
            <person name="Chang Y.J."/>
            <person name="Jeffries C.C."/>
            <person name="Saunders E."/>
            <person name="Chertkov O."/>
            <person name="Brettin T."/>
            <person name="Goker M."/>
            <person name="Rohde M."/>
            <person name="Bristow J."/>
            <person name="Eisen J.A."/>
            <person name="Markowitz V."/>
            <person name="Hugenholtz P."/>
            <person name="Kyrpides N.C."/>
            <person name="Klenk H.P."/>
            <person name="Detter J.C."/>
        </authorList>
    </citation>
    <scope>NUCLEOTIDE SEQUENCE [LARGE SCALE GENOMIC DNA]</scope>
    <source>
        <strain evidence="2">ATCC 13125 / DSM 2366 / CIP 104194 / JCM 7457 / NBRC 12017 / NCIMB 9290 / NRRL B-14731 / HIM 762-3</strain>
    </source>
</reference>
<dbReference type="InterPro" id="IPR017026">
    <property type="entry name" value="ImuA"/>
</dbReference>
<evidence type="ECO:0000313" key="2">
    <source>
        <dbReference type="Proteomes" id="UP000000852"/>
    </source>
</evidence>
<organism evidence="1 2">
    <name type="scientific">Pedobacter heparinus (strain ATCC 13125 / DSM 2366 / CIP 104194 / JCM 7457 / NBRC 12017 / NCIMB 9290 / NRRL B-14731 / HIM 762-3)</name>
    <dbReference type="NCBI Taxonomy" id="485917"/>
    <lineage>
        <taxon>Bacteria</taxon>
        <taxon>Pseudomonadati</taxon>
        <taxon>Bacteroidota</taxon>
        <taxon>Sphingobacteriia</taxon>
        <taxon>Sphingobacteriales</taxon>
        <taxon>Sphingobacteriaceae</taxon>
        <taxon>Pedobacter</taxon>
    </lineage>
</organism>
<evidence type="ECO:0008006" key="3">
    <source>
        <dbReference type="Google" id="ProtNLM"/>
    </source>
</evidence>
<dbReference type="Proteomes" id="UP000000852">
    <property type="component" value="Chromosome"/>
</dbReference>
<dbReference type="KEGG" id="phe:Phep_2400"/>
<dbReference type="STRING" id="485917.Phep_2400"/>
<dbReference type="RefSeq" id="WP_015808216.1">
    <property type="nucleotide sequence ID" value="NC_013061.1"/>
</dbReference>
<dbReference type="AlphaFoldDB" id="C6XYX2"/>
<gene>
    <name evidence="1" type="ordered locus">Phep_2400</name>
</gene>
<dbReference type="SUPFAM" id="SSF52540">
    <property type="entry name" value="P-loop containing nucleoside triphosphate hydrolases"/>
    <property type="match status" value="1"/>
</dbReference>
<dbReference type="OrthoDB" id="836928at2"/>
<proteinExistence type="predicted"/>